<gene>
    <name evidence="2" type="ORF">F0562_015348</name>
</gene>
<accession>A0A5J4ZGR4</accession>
<evidence type="ECO:0000313" key="2">
    <source>
        <dbReference type="EMBL" id="KAA8517863.1"/>
    </source>
</evidence>
<sequence length="356" mass="40439">MLKRQETVLSSSSRRETVPENHHAKTIGCICMSGIFHFVSKYQRHRRKFLTFGRKHDKNSEQQTKSLEGTRGDRVSDIRRFSCDVQRSPTLRAEIRRSNSVNSRGNCQGPPALMARLMRLEEVPARSSSPESVAEKRLKLLRALEKCDEDLKALKKIIEAVQSREHLPSLRPAGAMDGADKERTICGGKDDLGGGGHFKQVKICSEFNSEQQPSPVSVLDELTRSILSSYSKTQSNANIFVGRRMQQQPKPQPRKKAVEEDIINVCFFNKITTQLFQPKQESAVSPLWSSEAMKKSVEQVCKDIAWGEKREIWRIGLVLQDNICRDLIEETVKELGCPNLKIYSLPLQGCKRRLSF</sequence>
<proteinExistence type="predicted"/>
<dbReference type="AlphaFoldDB" id="A0A5J4ZGR4"/>
<reference evidence="2 3" key="1">
    <citation type="submission" date="2019-09" db="EMBL/GenBank/DDBJ databases">
        <title>A chromosome-level genome assembly of the Chinese tupelo Nyssa sinensis.</title>
        <authorList>
            <person name="Yang X."/>
            <person name="Kang M."/>
            <person name="Yang Y."/>
            <person name="Xiong H."/>
            <person name="Wang M."/>
            <person name="Zhang Z."/>
            <person name="Wang Z."/>
            <person name="Wu H."/>
            <person name="Ma T."/>
            <person name="Liu J."/>
            <person name="Xi Z."/>
        </authorList>
    </citation>
    <scope>NUCLEOTIDE SEQUENCE [LARGE SCALE GENOMIC DNA]</scope>
    <source>
        <strain evidence="2">J267</strain>
        <tissue evidence="2">Leaf</tissue>
    </source>
</reference>
<feature type="region of interest" description="Disordered" evidence="1">
    <location>
        <begin position="1"/>
        <end position="20"/>
    </location>
</feature>
<dbReference type="EMBL" id="CM018050">
    <property type="protein sequence ID" value="KAA8517863.1"/>
    <property type="molecule type" value="Genomic_DNA"/>
</dbReference>
<dbReference type="OrthoDB" id="780613at2759"/>
<keyword evidence="3" id="KW-1185">Reference proteome</keyword>
<dbReference type="PANTHER" id="PTHR37234:SF1">
    <property type="entry name" value="OS03G0319200 PROTEIN"/>
    <property type="match status" value="1"/>
</dbReference>
<organism evidence="2 3">
    <name type="scientific">Nyssa sinensis</name>
    <dbReference type="NCBI Taxonomy" id="561372"/>
    <lineage>
        <taxon>Eukaryota</taxon>
        <taxon>Viridiplantae</taxon>
        <taxon>Streptophyta</taxon>
        <taxon>Embryophyta</taxon>
        <taxon>Tracheophyta</taxon>
        <taxon>Spermatophyta</taxon>
        <taxon>Magnoliopsida</taxon>
        <taxon>eudicotyledons</taxon>
        <taxon>Gunneridae</taxon>
        <taxon>Pentapetalae</taxon>
        <taxon>asterids</taxon>
        <taxon>Cornales</taxon>
        <taxon>Nyssaceae</taxon>
        <taxon>Nyssa</taxon>
    </lineage>
</organism>
<evidence type="ECO:0000256" key="1">
    <source>
        <dbReference type="SAM" id="MobiDB-lite"/>
    </source>
</evidence>
<name>A0A5J4ZGR4_9ASTE</name>
<dbReference type="PANTHER" id="PTHR37234">
    <property type="entry name" value="OS03G0319200 PROTEIN"/>
    <property type="match status" value="1"/>
</dbReference>
<dbReference type="Proteomes" id="UP000325577">
    <property type="component" value="Linkage Group LG7"/>
</dbReference>
<feature type="region of interest" description="Disordered" evidence="1">
    <location>
        <begin position="53"/>
        <end position="73"/>
    </location>
</feature>
<protein>
    <recommendedName>
        <fullName evidence="4">DUF3741 domain-containing protein</fullName>
    </recommendedName>
</protein>
<evidence type="ECO:0000313" key="3">
    <source>
        <dbReference type="Proteomes" id="UP000325577"/>
    </source>
</evidence>
<evidence type="ECO:0008006" key="4">
    <source>
        <dbReference type="Google" id="ProtNLM"/>
    </source>
</evidence>